<keyword evidence="1" id="KW-0732">Signal</keyword>
<evidence type="ECO:0000256" key="1">
    <source>
        <dbReference type="SAM" id="SignalP"/>
    </source>
</evidence>
<protein>
    <submittedName>
        <fullName evidence="2">Uncharacterized protein</fullName>
    </submittedName>
</protein>
<dbReference type="Proteomes" id="UP000695562">
    <property type="component" value="Unassembled WGS sequence"/>
</dbReference>
<reference evidence="2" key="1">
    <citation type="submission" date="2020-01" db="EMBL/GenBank/DDBJ databases">
        <title>Development of genomics and gene disruption for Polysphondylium violaceum indicates a role for the polyketide synthase stlB in stalk morphogenesis.</title>
        <authorList>
            <person name="Narita B."/>
            <person name="Kawabe Y."/>
            <person name="Kin K."/>
            <person name="Saito T."/>
            <person name="Gibbs R."/>
            <person name="Kuspa A."/>
            <person name="Muzny D."/>
            <person name="Queller D."/>
            <person name="Richards S."/>
            <person name="Strassman J."/>
            <person name="Sucgang R."/>
            <person name="Worley K."/>
            <person name="Schaap P."/>
        </authorList>
    </citation>
    <scope>NUCLEOTIDE SEQUENCE</scope>
    <source>
        <strain evidence="2">QSvi11</strain>
    </source>
</reference>
<keyword evidence="3" id="KW-1185">Reference proteome</keyword>
<dbReference type="AlphaFoldDB" id="A0A8J4Q2E8"/>
<evidence type="ECO:0000313" key="3">
    <source>
        <dbReference type="Proteomes" id="UP000695562"/>
    </source>
</evidence>
<dbReference type="EMBL" id="AJWJ01000025">
    <property type="protein sequence ID" value="KAF2077584.1"/>
    <property type="molecule type" value="Genomic_DNA"/>
</dbReference>
<sequence length="135" mass="15141">MAKNSLIVLLLVLVVADFALSDRIYGTILLSRINNDTGMEKGLVLNLNTGTLYNQKQERYVVSKENLDKIILLLQGLNTETGMHVDLLNPNEPHTYTYLMVHSLSGRSITWQDGGEGNYGTLTIIEPLFERFTAK</sequence>
<evidence type="ECO:0000313" key="2">
    <source>
        <dbReference type="EMBL" id="KAF2077584.1"/>
    </source>
</evidence>
<organism evidence="2 3">
    <name type="scientific">Polysphondylium violaceum</name>
    <dbReference type="NCBI Taxonomy" id="133409"/>
    <lineage>
        <taxon>Eukaryota</taxon>
        <taxon>Amoebozoa</taxon>
        <taxon>Evosea</taxon>
        <taxon>Eumycetozoa</taxon>
        <taxon>Dictyostelia</taxon>
        <taxon>Dictyosteliales</taxon>
        <taxon>Dictyosteliaceae</taxon>
        <taxon>Polysphondylium</taxon>
    </lineage>
</organism>
<feature type="chain" id="PRO_5035182984" evidence="1">
    <location>
        <begin position="22"/>
        <end position="135"/>
    </location>
</feature>
<feature type="signal peptide" evidence="1">
    <location>
        <begin position="1"/>
        <end position="21"/>
    </location>
</feature>
<proteinExistence type="predicted"/>
<accession>A0A8J4Q2E8</accession>
<gene>
    <name evidence="2" type="ORF">CYY_001125</name>
</gene>
<comment type="caution">
    <text evidence="2">The sequence shown here is derived from an EMBL/GenBank/DDBJ whole genome shotgun (WGS) entry which is preliminary data.</text>
</comment>
<name>A0A8J4Q2E8_9MYCE</name>